<keyword evidence="6" id="KW-0282">Flagellum</keyword>
<dbReference type="InterPro" id="IPR038610">
    <property type="entry name" value="FliK-like_C_sf"/>
</dbReference>
<organism evidence="6 7">
    <name type="scientific">Carnobacterium alterfunditum</name>
    <dbReference type="NCBI Taxonomy" id="28230"/>
    <lineage>
        <taxon>Bacteria</taxon>
        <taxon>Bacillati</taxon>
        <taxon>Bacillota</taxon>
        <taxon>Bacilli</taxon>
        <taxon>Lactobacillales</taxon>
        <taxon>Carnobacteriaceae</taxon>
        <taxon>Carnobacterium</taxon>
    </lineage>
</organism>
<keyword evidence="3" id="KW-1005">Bacterial flagellum biogenesis</keyword>
<evidence type="ECO:0000256" key="1">
    <source>
        <dbReference type="ARBA" id="ARBA00003944"/>
    </source>
</evidence>
<keyword evidence="6" id="KW-0969">Cilium</keyword>
<evidence type="ECO:0000313" key="6">
    <source>
        <dbReference type="EMBL" id="SIO26866.1"/>
    </source>
</evidence>
<name>A0A1N6I4B0_9LACT</name>
<dbReference type="Proteomes" id="UP000184758">
    <property type="component" value="Unassembled WGS sequence"/>
</dbReference>
<dbReference type="STRING" id="28230.SAMN05878443_2297"/>
<feature type="compositionally biased region" description="Basic and acidic residues" evidence="4">
    <location>
        <begin position="21"/>
        <end position="31"/>
    </location>
</feature>
<dbReference type="InterPro" id="IPR021136">
    <property type="entry name" value="Flagellar_hook_control-like_C"/>
</dbReference>
<dbReference type="OrthoDB" id="2155878at2"/>
<keyword evidence="7" id="KW-1185">Reference proteome</keyword>
<accession>A0A1N6I4B0</accession>
<dbReference type="InterPro" id="IPR001635">
    <property type="entry name" value="Flag_hook_Flik"/>
</dbReference>
<dbReference type="RefSeq" id="WP_034546276.1">
    <property type="nucleotide sequence ID" value="NZ_FSRN01000001.1"/>
</dbReference>
<sequence length="437" mass="48479">MTLNPTPVSASSNSIQLKPKLQQEVRPEKFKAQFTGYLAKEKPHTLHKESSKEMPEEETNEDSQEEPTEEILTSESSLLYSGPFNARQEQQPVKSALNDSEQPLVEVDKLLNSSEPVFAAQVADESEKIDAFDQKEASMLDNQKAQIIKNGDNLLAEESDPSEANQVLVTVKENKLGGTILPTGRFLTEEWKNERMGITQLIAEPVQPIELSGTISDNEQLQQPKSDIIESKLGGLAELNSNEKLLKNPISFMKDLESTEQSIQIAEVDQQGQPIQQQSMVEALAIKQSSVVESVKQASIQLVSEVIIQEAESLLSGKKSIAHVTLSPEKMGEVRITVELIDNVLMTKIVVDNVETRELLTSGMNRLTDNLDRQNIRLGELTIQLNEHATADSASQERQGEEQKRTFGQKQAKISDNEIKTLKSEGKIDTGRLSILV</sequence>
<dbReference type="AlphaFoldDB" id="A0A1N6I4B0"/>
<keyword evidence="6" id="KW-0966">Cell projection</keyword>
<dbReference type="GO" id="GO:0009424">
    <property type="term" value="C:bacterial-type flagellum hook"/>
    <property type="evidence" value="ECO:0007669"/>
    <property type="project" value="InterPro"/>
</dbReference>
<feature type="domain" description="Flagellar hook-length control protein-like C-terminal" evidence="5">
    <location>
        <begin position="316"/>
        <end position="388"/>
    </location>
</feature>
<feature type="compositionally biased region" description="Polar residues" evidence="4">
    <location>
        <begin position="1"/>
        <end position="16"/>
    </location>
</feature>
<reference evidence="7" key="1">
    <citation type="submission" date="2016-11" db="EMBL/GenBank/DDBJ databases">
        <authorList>
            <person name="Varghese N."/>
            <person name="Submissions S."/>
        </authorList>
    </citation>
    <scope>NUCLEOTIDE SEQUENCE [LARGE SCALE GENOMIC DNA]</scope>
    <source>
        <strain evidence="7">313</strain>
    </source>
</reference>
<feature type="compositionally biased region" description="Acidic residues" evidence="4">
    <location>
        <begin position="55"/>
        <end position="69"/>
    </location>
</feature>
<feature type="compositionally biased region" description="Polar residues" evidence="4">
    <location>
        <begin position="87"/>
        <end position="99"/>
    </location>
</feature>
<comment type="similarity">
    <text evidence="2">Belongs to the FliK family.</text>
</comment>
<comment type="function">
    <text evidence="1">Controls the length of the flagellar hook.</text>
</comment>
<evidence type="ECO:0000256" key="4">
    <source>
        <dbReference type="SAM" id="MobiDB-lite"/>
    </source>
</evidence>
<dbReference type="EMBL" id="FSRN01000001">
    <property type="protein sequence ID" value="SIO26866.1"/>
    <property type="molecule type" value="Genomic_DNA"/>
</dbReference>
<evidence type="ECO:0000256" key="2">
    <source>
        <dbReference type="ARBA" id="ARBA00009149"/>
    </source>
</evidence>
<evidence type="ECO:0000313" key="7">
    <source>
        <dbReference type="Proteomes" id="UP000184758"/>
    </source>
</evidence>
<dbReference type="eggNOG" id="ENOG5030SQP">
    <property type="taxonomic scope" value="Bacteria"/>
</dbReference>
<dbReference type="CDD" id="cd17470">
    <property type="entry name" value="T3SS_Flik_C"/>
    <property type="match status" value="1"/>
</dbReference>
<dbReference type="Pfam" id="PF02120">
    <property type="entry name" value="Flg_hook"/>
    <property type="match status" value="1"/>
</dbReference>
<feature type="compositionally biased region" description="Basic and acidic residues" evidence="4">
    <location>
        <begin position="39"/>
        <end position="54"/>
    </location>
</feature>
<feature type="region of interest" description="Disordered" evidence="4">
    <location>
        <begin position="1"/>
        <end position="99"/>
    </location>
</feature>
<protein>
    <submittedName>
        <fullName evidence="6">Flagellar hook-length control protein FliK</fullName>
    </submittedName>
</protein>
<feature type="region of interest" description="Disordered" evidence="4">
    <location>
        <begin position="389"/>
        <end position="411"/>
    </location>
</feature>
<gene>
    <name evidence="6" type="ORF">SAMN05878443_2297</name>
</gene>
<dbReference type="GO" id="GO:0044780">
    <property type="term" value="P:bacterial-type flagellum assembly"/>
    <property type="evidence" value="ECO:0007669"/>
    <property type="project" value="InterPro"/>
</dbReference>
<proteinExistence type="inferred from homology"/>
<dbReference type="PRINTS" id="PR01007">
    <property type="entry name" value="FLGHOOKFLIK"/>
</dbReference>
<dbReference type="Gene3D" id="3.30.750.140">
    <property type="match status" value="1"/>
</dbReference>
<evidence type="ECO:0000256" key="3">
    <source>
        <dbReference type="ARBA" id="ARBA00022795"/>
    </source>
</evidence>
<evidence type="ECO:0000259" key="5">
    <source>
        <dbReference type="Pfam" id="PF02120"/>
    </source>
</evidence>